<keyword evidence="4" id="KW-1003">Cell membrane</keyword>
<feature type="chain" id="PRO_5045358396" description="CFEM domain-containing protein" evidence="17">
    <location>
        <begin position="16"/>
        <end position="303"/>
    </location>
</feature>
<keyword evidence="11" id="KW-0472">Membrane</keyword>
<keyword evidence="20" id="KW-1185">Reference proteome</keyword>
<evidence type="ECO:0000256" key="13">
    <source>
        <dbReference type="ARBA" id="ARBA00023180"/>
    </source>
</evidence>
<dbReference type="RefSeq" id="XP_066714460.1">
    <property type="nucleotide sequence ID" value="XM_066860871.1"/>
</dbReference>
<keyword evidence="6 15" id="KW-0349">Heme</keyword>
<protein>
    <recommendedName>
        <fullName evidence="18">CFEM domain-containing protein</fullName>
    </recommendedName>
</protein>
<evidence type="ECO:0000313" key="20">
    <source>
        <dbReference type="Proteomes" id="UP001480595"/>
    </source>
</evidence>
<evidence type="ECO:0000259" key="18">
    <source>
        <dbReference type="PROSITE" id="PS52012"/>
    </source>
</evidence>
<evidence type="ECO:0000256" key="9">
    <source>
        <dbReference type="ARBA" id="ARBA00022729"/>
    </source>
</evidence>
<comment type="subcellular location">
    <subcellularLocation>
        <location evidence="1">Cell membrane</location>
        <topology evidence="1">Lipid-anchor</topology>
        <topology evidence="1">GPI-anchor</topology>
    </subcellularLocation>
    <subcellularLocation>
        <location evidence="2">Secreted</location>
    </subcellularLocation>
</comment>
<feature type="signal peptide" evidence="17">
    <location>
        <begin position="1"/>
        <end position="15"/>
    </location>
</feature>
<evidence type="ECO:0000256" key="7">
    <source>
        <dbReference type="ARBA" id="ARBA00022622"/>
    </source>
</evidence>
<dbReference type="Proteomes" id="UP001480595">
    <property type="component" value="Unassembled WGS sequence"/>
</dbReference>
<feature type="disulfide bond" evidence="15">
    <location>
        <begin position="119"/>
        <end position="126"/>
    </location>
</feature>
<feature type="region of interest" description="Disordered" evidence="16">
    <location>
        <begin position="168"/>
        <end position="242"/>
    </location>
</feature>
<feature type="domain" description="CFEM" evidence="18">
    <location>
        <begin position="75"/>
        <end position="189"/>
    </location>
</feature>
<evidence type="ECO:0000256" key="1">
    <source>
        <dbReference type="ARBA" id="ARBA00004609"/>
    </source>
</evidence>
<evidence type="ECO:0000256" key="16">
    <source>
        <dbReference type="SAM" id="MobiDB-lite"/>
    </source>
</evidence>
<evidence type="ECO:0000256" key="4">
    <source>
        <dbReference type="ARBA" id="ARBA00022475"/>
    </source>
</evidence>
<dbReference type="PANTHER" id="PTHR37928">
    <property type="entry name" value="CFEM DOMAIN PROTEIN (AFU_ORTHOLOGUE AFUA_6G14090)"/>
    <property type="match status" value="1"/>
</dbReference>
<sequence>MKASFILASAALAAAQGSFPGVPDCAVGCIRDALPKVGCGLDDKACQCNSDTKSRITPIITPCMFGSCSMRDLLKAQKAGDAHCKRLGYRSVAARGEDFYGLPQCAIPCIKESLPKVGCTVGDMACQCNDDKQAALTPIVAPCMLSSCTSAELSQALEAGVEQCDAWASQPTNAPETTKAPESTKAKETSKVPESTKAEETTKVVESTKAAEETTKAAETTSCDTTANGSSKPTETPAPYPTTTISASVAVVTSKETATASGHGAIPTTTTPSYVPVAAAATQGVAKLVGGVLAGAVGIVAAL</sequence>
<gene>
    <name evidence="19" type="ORF">PG994_009462</name>
</gene>
<evidence type="ECO:0000256" key="14">
    <source>
        <dbReference type="ARBA" id="ARBA00023288"/>
    </source>
</evidence>
<keyword evidence="7" id="KW-0336">GPI-anchor</keyword>
<comment type="caution">
    <text evidence="15">Lacks conserved residue(s) required for the propagation of feature annotation.</text>
</comment>
<keyword evidence="14" id="KW-0449">Lipoprotein</keyword>
<keyword evidence="9 17" id="KW-0732">Signal</keyword>
<keyword evidence="13" id="KW-0325">Glycoprotein</keyword>
<comment type="similarity">
    <text evidence="3">Belongs to the RBT5 family.</text>
</comment>
<dbReference type="Pfam" id="PF05730">
    <property type="entry name" value="CFEM"/>
    <property type="match status" value="2"/>
</dbReference>
<feature type="binding site" description="axial binding residue" evidence="15">
    <location>
        <position position="123"/>
    </location>
    <ligand>
        <name>heme</name>
        <dbReference type="ChEBI" id="CHEBI:30413"/>
    </ligand>
    <ligandPart>
        <name>Fe</name>
        <dbReference type="ChEBI" id="CHEBI:18248"/>
    </ligandPart>
</feature>
<evidence type="ECO:0000256" key="12">
    <source>
        <dbReference type="ARBA" id="ARBA00023157"/>
    </source>
</evidence>
<proteinExistence type="inferred from homology"/>
<dbReference type="GeneID" id="92093934"/>
<organism evidence="19 20">
    <name type="scientific">Apiospora phragmitis</name>
    <dbReference type="NCBI Taxonomy" id="2905665"/>
    <lineage>
        <taxon>Eukaryota</taxon>
        <taxon>Fungi</taxon>
        <taxon>Dikarya</taxon>
        <taxon>Ascomycota</taxon>
        <taxon>Pezizomycotina</taxon>
        <taxon>Sordariomycetes</taxon>
        <taxon>Xylariomycetidae</taxon>
        <taxon>Amphisphaeriales</taxon>
        <taxon>Apiosporaceae</taxon>
        <taxon>Apiospora</taxon>
    </lineage>
</organism>
<dbReference type="PANTHER" id="PTHR37928:SF2">
    <property type="entry name" value="GPI ANCHORED CFEM DOMAIN PROTEIN (AFU_ORTHOLOGUE AFUA_6G10580)"/>
    <property type="match status" value="1"/>
</dbReference>
<evidence type="ECO:0000256" key="11">
    <source>
        <dbReference type="ARBA" id="ARBA00023136"/>
    </source>
</evidence>
<name>A0ABR1UMC7_9PEZI</name>
<evidence type="ECO:0000256" key="5">
    <source>
        <dbReference type="ARBA" id="ARBA00022525"/>
    </source>
</evidence>
<dbReference type="InterPro" id="IPR051735">
    <property type="entry name" value="CFEM_domain"/>
</dbReference>
<keyword evidence="5" id="KW-0964">Secreted</keyword>
<comment type="caution">
    <text evidence="19">The sequence shown here is derived from an EMBL/GenBank/DDBJ whole genome shotgun (WGS) entry which is preliminary data.</text>
</comment>
<evidence type="ECO:0000256" key="10">
    <source>
        <dbReference type="ARBA" id="ARBA00023004"/>
    </source>
</evidence>
<dbReference type="PROSITE" id="PS52012">
    <property type="entry name" value="CFEM"/>
    <property type="match status" value="1"/>
</dbReference>
<evidence type="ECO:0000313" key="19">
    <source>
        <dbReference type="EMBL" id="KAK8059014.1"/>
    </source>
</evidence>
<feature type="compositionally biased region" description="Low complexity" evidence="16">
    <location>
        <begin position="233"/>
        <end position="242"/>
    </location>
</feature>
<accession>A0ABR1UMC7</accession>
<keyword evidence="10 15" id="KW-0408">Iron</keyword>
<dbReference type="InterPro" id="IPR008427">
    <property type="entry name" value="Extracellular_membr_CFEM_dom"/>
</dbReference>
<evidence type="ECO:0000256" key="6">
    <source>
        <dbReference type="ARBA" id="ARBA00022617"/>
    </source>
</evidence>
<dbReference type="EMBL" id="JAQQWL010000009">
    <property type="protein sequence ID" value="KAK8059014.1"/>
    <property type="molecule type" value="Genomic_DNA"/>
</dbReference>
<evidence type="ECO:0000256" key="8">
    <source>
        <dbReference type="ARBA" id="ARBA00022723"/>
    </source>
</evidence>
<keyword evidence="8 15" id="KW-0479">Metal-binding</keyword>
<evidence type="ECO:0000256" key="2">
    <source>
        <dbReference type="ARBA" id="ARBA00004613"/>
    </source>
</evidence>
<reference evidence="19 20" key="1">
    <citation type="submission" date="2023-01" db="EMBL/GenBank/DDBJ databases">
        <title>Analysis of 21 Apiospora genomes using comparative genomics revels a genus with tremendous synthesis potential of carbohydrate active enzymes and secondary metabolites.</title>
        <authorList>
            <person name="Sorensen T."/>
        </authorList>
    </citation>
    <scope>NUCLEOTIDE SEQUENCE [LARGE SCALE GENOMIC DNA]</scope>
    <source>
        <strain evidence="19 20">CBS 135458</strain>
    </source>
</reference>
<feature type="compositionally biased region" description="Basic and acidic residues" evidence="16">
    <location>
        <begin position="182"/>
        <end position="203"/>
    </location>
</feature>
<evidence type="ECO:0000256" key="17">
    <source>
        <dbReference type="SAM" id="SignalP"/>
    </source>
</evidence>
<evidence type="ECO:0000256" key="15">
    <source>
        <dbReference type="PROSITE-ProRule" id="PRU01356"/>
    </source>
</evidence>
<keyword evidence="12 15" id="KW-1015">Disulfide bond</keyword>
<evidence type="ECO:0000256" key="3">
    <source>
        <dbReference type="ARBA" id="ARBA00010031"/>
    </source>
</evidence>
<feature type="compositionally biased region" description="Polar residues" evidence="16">
    <location>
        <begin position="223"/>
        <end position="232"/>
    </location>
</feature>
<dbReference type="SMART" id="SM00747">
    <property type="entry name" value="CFEM"/>
    <property type="match status" value="2"/>
</dbReference>